<dbReference type="InterPro" id="IPR013324">
    <property type="entry name" value="RNA_pol_sigma_r3/r4-like"/>
</dbReference>
<sequence>MEDAWLMLRAGDQAAMLLLYDEHYIGLFNYGVKLTGSRERAAECITQVLIELWDKRGSLPEVENVRAYLLTCIRRKLMAEIKADRRRELRHHVFEASREQTEMAYEQLLISAQSDKALKQRLEKALTQLAPRQLELLRLRYFEDKGYDEIATICNITKRTAYNSIHDAIKILRTELQVEGDENSALYSIPLLVLLMLTMQ</sequence>
<dbReference type="Pfam" id="PF04542">
    <property type="entry name" value="Sigma70_r2"/>
    <property type="match status" value="1"/>
</dbReference>
<dbReference type="PANTHER" id="PTHR43133">
    <property type="entry name" value="RNA POLYMERASE ECF-TYPE SIGMA FACTO"/>
    <property type="match status" value="1"/>
</dbReference>
<reference evidence="7 8" key="1">
    <citation type="submission" date="2018-03" db="EMBL/GenBank/DDBJ databases">
        <title>Genomic Encyclopedia of Archaeal and Bacterial Type Strains, Phase II (KMG-II): from individual species to whole genera.</title>
        <authorList>
            <person name="Goeker M."/>
        </authorList>
    </citation>
    <scope>NUCLEOTIDE SEQUENCE [LARGE SCALE GENOMIC DNA]</scope>
    <source>
        <strain evidence="7 8">DSM 24859</strain>
    </source>
</reference>
<evidence type="ECO:0000313" key="7">
    <source>
        <dbReference type="EMBL" id="PSL47202.1"/>
    </source>
</evidence>
<keyword evidence="4" id="KW-0804">Transcription</keyword>
<dbReference type="SUPFAM" id="SSF88946">
    <property type="entry name" value="Sigma2 domain of RNA polymerase sigma factors"/>
    <property type="match status" value="1"/>
</dbReference>
<keyword evidence="2" id="KW-0805">Transcription regulation</keyword>
<evidence type="ECO:0000256" key="2">
    <source>
        <dbReference type="ARBA" id="ARBA00023015"/>
    </source>
</evidence>
<evidence type="ECO:0000259" key="6">
    <source>
        <dbReference type="Pfam" id="PF08281"/>
    </source>
</evidence>
<comment type="caution">
    <text evidence="7">The sequence shown here is derived from an EMBL/GenBank/DDBJ whole genome shotgun (WGS) entry which is preliminary data.</text>
</comment>
<keyword evidence="3" id="KW-0731">Sigma factor</keyword>
<organism evidence="7 8">
    <name type="scientific">Chitinophaga niastensis</name>
    <dbReference type="NCBI Taxonomy" id="536980"/>
    <lineage>
        <taxon>Bacteria</taxon>
        <taxon>Pseudomonadati</taxon>
        <taxon>Bacteroidota</taxon>
        <taxon>Chitinophagia</taxon>
        <taxon>Chitinophagales</taxon>
        <taxon>Chitinophagaceae</taxon>
        <taxon>Chitinophaga</taxon>
    </lineage>
</organism>
<dbReference type="PANTHER" id="PTHR43133:SF46">
    <property type="entry name" value="RNA POLYMERASE SIGMA-70 FACTOR ECF SUBFAMILY"/>
    <property type="match status" value="1"/>
</dbReference>
<feature type="domain" description="RNA polymerase sigma factor 70 region 4 type 2" evidence="6">
    <location>
        <begin position="120"/>
        <end position="170"/>
    </location>
</feature>
<dbReference type="GO" id="GO:0006352">
    <property type="term" value="P:DNA-templated transcription initiation"/>
    <property type="evidence" value="ECO:0007669"/>
    <property type="project" value="InterPro"/>
</dbReference>
<dbReference type="GO" id="GO:0016987">
    <property type="term" value="F:sigma factor activity"/>
    <property type="evidence" value="ECO:0007669"/>
    <property type="project" value="UniProtKB-KW"/>
</dbReference>
<dbReference type="OrthoDB" id="9150024at2"/>
<name>A0A2P8HLV9_CHINA</name>
<evidence type="ECO:0000259" key="5">
    <source>
        <dbReference type="Pfam" id="PF04542"/>
    </source>
</evidence>
<evidence type="ECO:0000256" key="4">
    <source>
        <dbReference type="ARBA" id="ARBA00023163"/>
    </source>
</evidence>
<evidence type="ECO:0000256" key="3">
    <source>
        <dbReference type="ARBA" id="ARBA00023082"/>
    </source>
</evidence>
<dbReference type="InterPro" id="IPR007627">
    <property type="entry name" value="RNA_pol_sigma70_r2"/>
</dbReference>
<evidence type="ECO:0000313" key="8">
    <source>
        <dbReference type="Proteomes" id="UP000240971"/>
    </source>
</evidence>
<feature type="domain" description="RNA polymerase sigma-70 region 2" evidence="5">
    <location>
        <begin position="19"/>
        <end position="86"/>
    </location>
</feature>
<dbReference type="InterPro" id="IPR039425">
    <property type="entry name" value="RNA_pol_sigma-70-like"/>
</dbReference>
<protein>
    <submittedName>
        <fullName evidence="7">RNA polymerase sigma-70 factor (ECF subfamily)</fullName>
    </submittedName>
</protein>
<keyword evidence="8" id="KW-1185">Reference proteome</keyword>
<dbReference type="EMBL" id="PYAW01000002">
    <property type="protein sequence ID" value="PSL47202.1"/>
    <property type="molecule type" value="Genomic_DNA"/>
</dbReference>
<accession>A0A2P8HLV9</accession>
<dbReference type="Gene3D" id="1.10.1740.10">
    <property type="match status" value="1"/>
</dbReference>
<proteinExistence type="inferred from homology"/>
<dbReference type="InterPro" id="IPR013325">
    <property type="entry name" value="RNA_pol_sigma_r2"/>
</dbReference>
<evidence type="ECO:0000256" key="1">
    <source>
        <dbReference type="ARBA" id="ARBA00010641"/>
    </source>
</evidence>
<dbReference type="InterPro" id="IPR036388">
    <property type="entry name" value="WH-like_DNA-bd_sf"/>
</dbReference>
<dbReference type="Pfam" id="PF08281">
    <property type="entry name" value="Sigma70_r4_2"/>
    <property type="match status" value="1"/>
</dbReference>
<dbReference type="RefSeq" id="WP_158266960.1">
    <property type="nucleotide sequence ID" value="NZ_PYAW01000002.1"/>
</dbReference>
<gene>
    <name evidence="7" type="ORF">CLV51_10247</name>
</gene>
<dbReference type="GO" id="GO:0003677">
    <property type="term" value="F:DNA binding"/>
    <property type="evidence" value="ECO:0007669"/>
    <property type="project" value="InterPro"/>
</dbReference>
<dbReference type="InterPro" id="IPR014284">
    <property type="entry name" value="RNA_pol_sigma-70_dom"/>
</dbReference>
<dbReference type="Proteomes" id="UP000240971">
    <property type="component" value="Unassembled WGS sequence"/>
</dbReference>
<dbReference type="Gene3D" id="1.10.10.10">
    <property type="entry name" value="Winged helix-like DNA-binding domain superfamily/Winged helix DNA-binding domain"/>
    <property type="match status" value="1"/>
</dbReference>
<dbReference type="NCBIfam" id="TIGR02937">
    <property type="entry name" value="sigma70-ECF"/>
    <property type="match status" value="1"/>
</dbReference>
<dbReference type="SUPFAM" id="SSF88659">
    <property type="entry name" value="Sigma3 and sigma4 domains of RNA polymerase sigma factors"/>
    <property type="match status" value="1"/>
</dbReference>
<comment type="similarity">
    <text evidence="1">Belongs to the sigma-70 factor family. ECF subfamily.</text>
</comment>
<dbReference type="InterPro" id="IPR013249">
    <property type="entry name" value="RNA_pol_sigma70_r4_t2"/>
</dbReference>
<dbReference type="AlphaFoldDB" id="A0A2P8HLV9"/>